<dbReference type="InterPro" id="IPR050473">
    <property type="entry name" value="A2M/Complement_sys"/>
</dbReference>
<dbReference type="SMART" id="SM01359">
    <property type="entry name" value="A2M_N_2"/>
    <property type="match status" value="1"/>
</dbReference>
<dbReference type="Gene3D" id="1.50.10.20">
    <property type="match status" value="1"/>
</dbReference>
<dbReference type="Gene3D" id="1.20.50.70">
    <property type="match status" value="1"/>
</dbReference>
<organism evidence="6 7">
    <name type="scientific">Electrophorus electricus</name>
    <name type="common">Electric eel</name>
    <name type="synonym">Gymnotus electricus</name>
    <dbReference type="NCBI Taxonomy" id="8005"/>
    <lineage>
        <taxon>Eukaryota</taxon>
        <taxon>Metazoa</taxon>
        <taxon>Chordata</taxon>
        <taxon>Craniata</taxon>
        <taxon>Vertebrata</taxon>
        <taxon>Euteleostomi</taxon>
        <taxon>Actinopterygii</taxon>
        <taxon>Neopterygii</taxon>
        <taxon>Teleostei</taxon>
        <taxon>Ostariophysi</taxon>
        <taxon>Gymnotiformes</taxon>
        <taxon>Gymnotoidei</taxon>
        <taxon>Gymnotidae</taxon>
        <taxon>Electrophorus</taxon>
    </lineage>
</organism>
<dbReference type="InterPro" id="IPR000020">
    <property type="entry name" value="Anaphylatoxin/fibulin"/>
</dbReference>
<dbReference type="Gene3D" id="1.20.91.20">
    <property type="entry name" value="Anaphylotoxins (complement system)"/>
    <property type="match status" value="1"/>
</dbReference>
<dbReference type="Pfam" id="PF07678">
    <property type="entry name" value="TED_complement"/>
    <property type="match status" value="1"/>
</dbReference>
<keyword evidence="7" id="KW-1185">Reference proteome</keyword>
<accession>A0AAY5F4D1</accession>
<dbReference type="InterPro" id="IPR040839">
    <property type="entry name" value="MG4"/>
</dbReference>
<dbReference type="InterPro" id="IPR013783">
    <property type="entry name" value="Ig-like_fold"/>
</dbReference>
<dbReference type="Gene3D" id="2.60.40.10">
    <property type="entry name" value="Immunoglobulins"/>
    <property type="match status" value="2"/>
</dbReference>
<dbReference type="SUPFAM" id="SSF47686">
    <property type="entry name" value="Anaphylotoxins (complement system)"/>
    <property type="match status" value="1"/>
</dbReference>
<evidence type="ECO:0000313" key="7">
    <source>
        <dbReference type="Proteomes" id="UP000314983"/>
    </source>
</evidence>
<evidence type="ECO:0000313" key="6">
    <source>
        <dbReference type="Ensembl" id="ENSEEEP00000063911.1"/>
    </source>
</evidence>
<dbReference type="SMART" id="SM01419">
    <property type="entry name" value="Thiol-ester_cl"/>
    <property type="match status" value="1"/>
</dbReference>
<dbReference type="Gene3D" id="2.60.40.1930">
    <property type="match status" value="2"/>
</dbReference>
<dbReference type="InterPro" id="IPR011625">
    <property type="entry name" value="A2M_N_BRD"/>
</dbReference>
<dbReference type="InterPro" id="IPR008930">
    <property type="entry name" value="Terpenoid_cyclase/PrenylTrfase"/>
</dbReference>
<reference evidence="6" key="3">
    <citation type="submission" date="2025-09" db="UniProtKB">
        <authorList>
            <consortium name="Ensembl"/>
        </authorList>
    </citation>
    <scope>IDENTIFICATION</scope>
</reference>
<dbReference type="FunFam" id="2.60.40.1940:FF:000001">
    <property type="entry name" value="Complement component C3"/>
    <property type="match status" value="1"/>
</dbReference>
<feature type="signal peptide" evidence="4">
    <location>
        <begin position="1"/>
        <end position="22"/>
    </location>
</feature>
<dbReference type="InterPro" id="IPR019742">
    <property type="entry name" value="MacrogloblnA2_CS"/>
</dbReference>
<reference evidence="6 7" key="1">
    <citation type="submission" date="2020-05" db="EMBL/GenBank/DDBJ databases">
        <title>Electrophorus electricus (electric eel) genome, fEleEle1, primary haplotype.</title>
        <authorList>
            <person name="Myers G."/>
            <person name="Meyer A."/>
            <person name="Fedrigo O."/>
            <person name="Formenti G."/>
            <person name="Rhie A."/>
            <person name="Tracey A."/>
            <person name="Sims Y."/>
            <person name="Jarvis E.D."/>
        </authorList>
    </citation>
    <scope>NUCLEOTIDE SEQUENCE [LARGE SCALE GENOMIC DNA]</scope>
</reference>
<keyword evidence="3" id="KW-1015">Disulfide bond</keyword>
<feature type="domain" description="Anaphylatoxin-like" evidence="5">
    <location>
        <begin position="620"/>
        <end position="655"/>
    </location>
</feature>
<proteinExistence type="predicted"/>
<keyword evidence="2" id="KW-0964">Secreted</keyword>
<reference evidence="6" key="2">
    <citation type="submission" date="2025-08" db="UniProtKB">
        <authorList>
            <consortium name="Ensembl"/>
        </authorList>
    </citation>
    <scope>IDENTIFICATION</scope>
</reference>
<dbReference type="PROSITE" id="PS01177">
    <property type="entry name" value="ANAPHYLATOXIN_1"/>
    <property type="match status" value="1"/>
</dbReference>
<comment type="subcellular location">
    <subcellularLocation>
        <location evidence="1">Secreted</location>
    </subcellularLocation>
</comment>
<protein>
    <submittedName>
        <fullName evidence="6">Complement C3a, tandem duplicate 4</fullName>
    </submittedName>
</protein>
<dbReference type="Pfam" id="PF01821">
    <property type="entry name" value="ANATO"/>
    <property type="match status" value="1"/>
</dbReference>
<sequence>MMHVDLLWLTATLLSFPLLTLCDPLYIMSAPQILRVGTRERVFVQVQDYRGQNPLPVQITVTNFPNRQKDLFKDKVTLNSANKFQSLVDIEIPYEEANFNSDSAEKQFVYLKATFPERSVEKMIMVSFQSGYIFLQTDKTIYTLDSTVLPSFEVQLTPEDSSFFYIDDDEFSVRINAKYLFGKDVEGSAFVVFGIFSEGKKINIQSSLTRVNIHNGQGTAKVTQGQILETFPNIRGLIGKTLYISVSVLTDTGSEMVEAERRGIHIVESPYIIHFTRTPKFFKPGLPFHLMVYVTNPDETPAQGVDMSITPSNMKAKTGQNGMTQFIINTEKGSRSLDITVQTEADRLTKERQAVKKMTAQAYTSTSTNYLHIDIPNGELKVGDVFTMKLHFGTSSSVNQIITCLILSKGQIVRALSEERKGNVVLAVPIDITKDMVPSFRVVAYYHVGSSDVVSDSVWVDVKDTCMGTLKVEKEGTDAYEPNYEMRLKITGNSGANVSLVAVDKGIYLLNNKNRLTQAKIWDVIEKHDIGCTAGSGKDSMGVFYDADFSCPSELTRRRRDVTVTQLRRTLGQYILHSVPLAPKFLWTKPHLISLILYVNIYLVMTTHTVHSYNETLKQCCMDGMVENLLGYTCEQRAEYVEDGVECHAAFLHCCQNLAKLKAEVVQEELHLARSEEFDLDPDEYEHESSRSFFPESWMLDVVQIPICRNNQKWSVEPYTTRNESGKRLMTRTSCYSVVFCISLGICVADPYEISVTKKFFIDLKLPYSAVVNEQIEIKAVLHNLSENQLKKVSETATICSMASHKQKYRESVKMDRKSSRAVSFVIIPLVVGEFDIEVKALTSTGLSDGILKKLKVVVRYLITFLLIFRNQHVLFSNVSLSGGVQRSEIKRPLLKNRMPGTDAHTYIAVTGKPPTCSKLINDAISGAGLDKLITEPKGCGEQNLMAMVLPLIATHYLDKTKKWNEVGDLRPKALGYIYTGYNNELIYRKPDSSFAIFSNRPGSTWLTAYVVRMFSMASELVHIEKNFICDAIKWLILKTQMPNGVFKEVESVSSSAMGVSNYSTLRCFQGFSLHSSIGKAVKYIEDNIGSTSDPYAAAIASYALANAGKLKYDVLFKFASQDGSHWPVSESHLFTLEATGYALMSLVKVSEFTKASRIVNWLKVNQRFQGGYQSTQATAVVFEALAKYITEKPPVYEGDMNVIVKSTARSTIFKGLFSKTTGGLQRTDKVRRDGGILII</sequence>
<dbReference type="SUPFAM" id="SSF48239">
    <property type="entry name" value="Terpenoid cyclases/Protein prenyltransferases"/>
    <property type="match status" value="1"/>
</dbReference>
<dbReference type="SMART" id="SM01360">
    <property type="entry name" value="A2M"/>
    <property type="match status" value="1"/>
</dbReference>
<dbReference type="InterPro" id="IPR041555">
    <property type="entry name" value="MG3"/>
</dbReference>
<dbReference type="Pfam" id="PF07703">
    <property type="entry name" value="A2M_BRD"/>
    <property type="match status" value="1"/>
</dbReference>
<dbReference type="GO" id="GO:0005615">
    <property type="term" value="C:extracellular space"/>
    <property type="evidence" value="ECO:0007669"/>
    <property type="project" value="InterPro"/>
</dbReference>
<dbReference type="Pfam" id="PF17789">
    <property type="entry name" value="MG4"/>
    <property type="match status" value="1"/>
</dbReference>
<dbReference type="PROSITE" id="PS00477">
    <property type="entry name" value="ALPHA_2_MACROGLOBULIN"/>
    <property type="match status" value="1"/>
</dbReference>
<dbReference type="InterPro" id="IPR011626">
    <property type="entry name" value="Alpha-macroglobulin_TED"/>
</dbReference>
<name>A0AAY5F4D1_ELEEL</name>
<dbReference type="Proteomes" id="UP000314983">
    <property type="component" value="Chromosome 16"/>
</dbReference>
<dbReference type="GeneTree" id="ENSGT00940000154063"/>
<dbReference type="Pfam" id="PF17791">
    <property type="entry name" value="MG3"/>
    <property type="match status" value="1"/>
</dbReference>
<dbReference type="SMART" id="SM00104">
    <property type="entry name" value="ANATO"/>
    <property type="match status" value="1"/>
</dbReference>
<evidence type="ECO:0000256" key="2">
    <source>
        <dbReference type="ARBA" id="ARBA00022525"/>
    </source>
</evidence>
<feature type="chain" id="PRO_5044252926" evidence="4">
    <location>
        <begin position="23"/>
        <end position="1240"/>
    </location>
</feature>
<dbReference type="Pfam" id="PF17790">
    <property type="entry name" value="MG1"/>
    <property type="match status" value="1"/>
</dbReference>
<dbReference type="PROSITE" id="PS01178">
    <property type="entry name" value="ANAPHYLATOXIN_2"/>
    <property type="match status" value="1"/>
</dbReference>
<dbReference type="AlphaFoldDB" id="A0AAY5F4D1"/>
<dbReference type="Ensembl" id="ENSEEET00000063763.1">
    <property type="protein sequence ID" value="ENSEEEP00000063911.1"/>
    <property type="gene ID" value="ENSEEEG00000024923.1"/>
</dbReference>
<dbReference type="InterPro" id="IPR041425">
    <property type="entry name" value="C3/4/5_MG1"/>
</dbReference>
<dbReference type="InterPro" id="IPR047565">
    <property type="entry name" value="Alpha-macroglob_thiol-ester_cl"/>
</dbReference>
<dbReference type="PANTHER" id="PTHR11412">
    <property type="entry name" value="MACROGLOBULIN / COMPLEMENT"/>
    <property type="match status" value="1"/>
</dbReference>
<dbReference type="GO" id="GO:0004866">
    <property type="term" value="F:endopeptidase inhibitor activity"/>
    <property type="evidence" value="ECO:0007669"/>
    <property type="project" value="InterPro"/>
</dbReference>
<keyword evidence="4" id="KW-0732">Signal</keyword>
<dbReference type="InterPro" id="IPR001599">
    <property type="entry name" value="Macroglobln_a2"/>
</dbReference>
<evidence type="ECO:0000259" key="5">
    <source>
        <dbReference type="PROSITE" id="PS01178"/>
    </source>
</evidence>
<dbReference type="Gene3D" id="2.20.130.20">
    <property type="match status" value="1"/>
</dbReference>
<evidence type="ECO:0000256" key="1">
    <source>
        <dbReference type="ARBA" id="ARBA00004613"/>
    </source>
</evidence>
<evidence type="ECO:0000256" key="4">
    <source>
        <dbReference type="SAM" id="SignalP"/>
    </source>
</evidence>
<dbReference type="Gene3D" id="2.60.40.1940">
    <property type="match status" value="1"/>
</dbReference>
<dbReference type="InterPro" id="IPR018081">
    <property type="entry name" value="Anaphylatoxin_comp_syst"/>
</dbReference>
<dbReference type="Pfam" id="PF00207">
    <property type="entry name" value="A2M"/>
    <property type="match status" value="1"/>
</dbReference>
<dbReference type="CDD" id="cd00017">
    <property type="entry name" value="ANATO"/>
    <property type="match status" value="1"/>
</dbReference>
<dbReference type="Gene3D" id="6.20.50.160">
    <property type="match status" value="1"/>
</dbReference>
<dbReference type="PANTHER" id="PTHR11412:SF81">
    <property type="entry name" value="COMPLEMENT C3"/>
    <property type="match status" value="1"/>
</dbReference>
<gene>
    <name evidence="6" type="primary">LOC113567925</name>
</gene>
<evidence type="ECO:0000256" key="3">
    <source>
        <dbReference type="ARBA" id="ARBA00023157"/>
    </source>
</evidence>